<dbReference type="EMBL" id="VOHS01000017">
    <property type="protein sequence ID" value="TWV99238.1"/>
    <property type="molecule type" value="Genomic_DNA"/>
</dbReference>
<keyword evidence="3" id="KW-1185">Reference proteome</keyword>
<reference evidence="2 3" key="1">
    <citation type="submission" date="2019-08" db="EMBL/GenBank/DDBJ databases">
        <title>Whole genome sequencing of chitin degrading bacteria Chitinophaga pinensis YS16.</title>
        <authorList>
            <person name="Singh R.P."/>
            <person name="Manchanda G."/>
            <person name="Maurya I.K."/>
            <person name="Joshi N.K."/>
            <person name="Srivastava A.K."/>
        </authorList>
    </citation>
    <scope>NUCLEOTIDE SEQUENCE [LARGE SCALE GENOMIC DNA]</scope>
    <source>
        <strain evidence="2 3">YS-16</strain>
    </source>
</reference>
<dbReference type="RefSeq" id="WP_146306265.1">
    <property type="nucleotide sequence ID" value="NZ_VOHS01000017.1"/>
</dbReference>
<accession>A0A5C6LTX7</accession>
<gene>
    <name evidence="2" type="ORF">FEF09_17210</name>
</gene>
<protein>
    <submittedName>
        <fullName evidence="2">Uncharacterized protein</fullName>
    </submittedName>
</protein>
<evidence type="ECO:0000256" key="1">
    <source>
        <dbReference type="SAM" id="SignalP"/>
    </source>
</evidence>
<name>A0A5C6LTX7_9BACT</name>
<evidence type="ECO:0000313" key="3">
    <source>
        <dbReference type="Proteomes" id="UP000318815"/>
    </source>
</evidence>
<organism evidence="2 3">
    <name type="scientific">Chitinophaga pinensis</name>
    <dbReference type="NCBI Taxonomy" id="79329"/>
    <lineage>
        <taxon>Bacteria</taxon>
        <taxon>Pseudomonadati</taxon>
        <taxon>Bacteroidota</taxon>
        <taxon>Chitinophagia</taxon>
        <taxon>Chitinophagales</taxon>
        <taxon>Chitinophagaceae</taxon>
        <taxon>Chitinophaga</taxon>
    </lineage>
</organism>
<feature type="signal peptide" evidence="1">
    <location>
        <begin position="1"/>
        <end position="27"/>
    </location>
</feature>
<dbReference type="Proteomes" id="UP000318815">
    <property type="component" value="Unassembled WGS sequence"/>
</dbReference>
<comment type="caution">
    <text evidence="2">The sequence shown here is derived from an EMBL/GenBank/DDBJ whole genome shotgun (WGS) entry which is preliminary data.</text>
</comment>
<keyword evidence="1" id="KW-0732">Signal</keyword>
<sequence length="97" mass="10937">MLKNVPVKMLGRYTLLYACLIGPPAIAQDMALLSSATHASSDRTSGQRQMQTLGQILQDIEKKHAVSFLCRSELLQLQINKEKKRFGRKASRGYYSH</sequence>
<dbReference type="AlphaFoldDB" id="A0A5C6LTX7"/>
<evidence type="ECO:0000313" key="2">
    <source>
        <dbReference type="EMBL" id="TWV99238.1"/>
    </source>
</evidence>
<feature type="chain" id="PRO_5022720512" evidence="1">
    <location>
        <begin position="28"/>
        <end position="97"/>
    </location>
</feature>
<proteinExistence type="predicted"/>